<dbReference type="Gene3D" id="3.30.450.40">
    <property type="match status" value="1"/>
</dbReference>
<dbReference type="PANTHER" id="PTHR43711:SF1">
    <property type="entry name" value="HISTIDINE KINASE 1"/>
    <property type="match status" value="1"/>
</dbReference>
<organism evidence="12 13">
    <name type="scientific">Halopenitus salinus</name>
    <dbReference type="NCBI Taxonomy" id="1198295"/>
    <lineage>
        <taxon>Archaea</taxon>
        <taxon>Methanobacteriati</taxon>
        <taxon>Methanobacteriota</taxon>
        <taxon>Stenosarchaea group</taxon>
        <taxon>Halobacteria</taxon>
        <taxon>Halobacteriales</taxon>
        <taxon>Haloferacaceae</taxon>
        <taxon>Halopenitus</taxon>
    </lineage>
</organism>
<evidence type="ECO:0000256" key="8">
    <source>
        <dbReference type="SAM" id="MobiDB-lite"/>
    </source>
</evidence>
<evidence type="ECO:0000259" key="11">
    <source>
        <dbReference type="PROSITE" id="PS50113"/>
    </source>
</evidence>
<dbReference type="Pfam" id="PF13185">
    <property type="entry name" value="GAF_2"/>
    <property type="match status" value="1"/>
</dbReference>
<evidence type="ECO:0000313" key="13">
    <source>
        <dbReference type="Proteomes" id="UP001596296"/>
    </source>
</evidence>
<dbReference type="RefSeq" id="WP_379744648.1">
    <property type="nucleotide sequence ID" value="NZ_JBHSVN010000001.1"/>
</dbReference>
<dbReference type="PANTHER" id="PTHR43711">
    <property type="entry name" value="TWO-COMPONENT HISTIDINE KINASE"/>
    <property type="match status" value="1"/>
</dbReference>
<dbReference type="SUPFAM" id="SSF55785">
    <property type="entry name" value="PYP-like sensor domain (PAS domain)"/>
    <property type="match status" value="2"/>
</dbReference>
<dbReference type="Gene3D" id="3.30.565.10">
    <property type="entry name" value="Histidine kinase-like ATPase, C-terminal domain"/>
    <property type="match status" value="1"/>
</dbReference>
<proteinExistence type="predicted"/>
<dbReference type="SMART" id="SM00388">
    <property type="entry name" value="HisKA"/>
    <property type="match status" value="1"/>
</dbReference>
<sequence length="675" mass="74707">MVGEGHPGERGFPERSTSEVDPRSFPAVVESAGHSIYCTDPDGEIVYVNAAFEEQTGYDAEEALGRNASLLQSGVHDEAFYADLWETILDGDVWTGEIVNERKDGERYTVRQTISPIVDEDGEIAQFVAVNEDVTEIHEYQAELEAERDRFAALLDAVPAPLALVSFEESDSGPLESTVKGVNEAFLETFGGTERELIGEPLDEHIVTDDESNRSRKINEVLGRGEPVREEVVRETPRDGERTFVLEARPFGTDAKEALATYTDITERKRAEERRRLVIEVSRAIREAETFREGLQRTLRTICSFTEWTCGEAWMPDGDGETLEYLVGHTNVEACRRFIDASRTRTFPAGEGLPGRVYASGTDEWIPDVSAVPEATFHRTALASEVGIRAGFGVPLVTEDGVVAVLVFFLRDRRDHDERLVEDVSDVVESVSGLVLRKRAEELLRRQNERLREFADVLSHDLRNPLNVAEGHLELLRSSSEPDDRTDHIEAIETAHARMEELIDDVLLLAREGKAVEEASAIDLSECVSRAWENTETGDASLDIRTSRHVRADESRLRRLFGNLIRNSVEHGSTGQRSGAREGEEHGSVTTDHGPLTVTVGDLPGGFYVADDGPGIPEEKRERVFASGYTSREGGTGLGLAIVREIAEAHGWEVTTTESVDGGARFEVTGVDFVE</sequence>
<evidence type="ECO:0000256" key="2">
    <source>
        <dbReference type="ARBA" id="ARBA00012438"/>
    </source>
</evidence>
<dbReference type="Proteomes" id="UP001596296">
    <property type="component" value="Unassembled WGS sequence"/>
</dbReference>
<dbReference type="Gene3D" id="1.10.287.130">
    <property type="match status" value="1"/>
</dbReference>
<evidence type="ECO:0000259" key="9">
    <source>
        <dbReference type="PROSITE" id="PS50109"/>
    </source>
</evidence>
<evidence type="ECO:0000259" key="10">
    <source>
        <dbReference type="PROSITE" id="PS50112"/>
    </source>
</evidence>
<feature type="coiled-coil region" evidence="7">
    <location>
        <begin position="130"/>
        <end position="157"/>
    </location>
</feature>
<dbReference type="Pfam" id="PF02518">
    <property type="entry name" value="HATPase_c"/>
    <property type="match status" value="1"/>
</dbReference>
<evidence type="ECO:0000256" key="1">
    <source>
        <dbReference type="ARBA" id="ARBA00000085"/>
    </source>
</evidence>
<dbReference type="SUPFAM" id="SSF47384">
    <property type="entry name" value="Homodimeric domain of signal transducing histidine kinase"/>
    <property type="match status" value="1"/>
</dbReference>
<keyword evidence="7" id="KW-0175">Coiled coil</keyword>
<dbReference type="Gene3D" id="3.30.450.20">
    <property type="entry name" value="PAS domain"/>
    <property type="match status" value="2"/>
</dbReference>
<feature type="domain" description="PAS" evidence="10">
    <location>
        <begin position="21"/>
        <end position="78"/>
    </location>
</feature>
<keyword evidence="6" id="KW-0902">Two-component regulatory system</keyword>
<name>A0ABD5UV67_9EURY</name>
<evidence type="ECO:0000256" key="5">
    <source>
        <dbReference type="ARBA" id="ARBA00022777"/>
    </source>
</evidence>
<dbReference type="InterPro" id="IPR004358">
    <property type="entry name" value="Sig_transdc_His_kin-like_C"/>
</dbReference>
<feature type="domain" description="PAC" evidence="11">
    <location>
        <begin position="94"/>
        <end position="146"/>
    </location>
</feature>
<dbReference type="InterPro" id="IPR029016">
    <property type="entry name" value="GAF-like_dom_sf"/>
</dbReference>
<dbReference type="EMBL" id="JBHSXL010000009">
    <property type="protein sequence ID" value="MFC6893266.1"/>
    <property type="molecule type" value="Genomic_DNA"/>
</dbReference>
<dbReference type="SMART" id="SM00086">
    <property type="entry name" value="PAC"/>
    <property type="match status" value="2"/>
</dbReference>
<dbReference type="SMART" id="SM00065">
    <property type="entry name" value="GAF"/>
    <property type="match status" value="1"/>
</dbReference>
<evidence type="ECO:0000256" key="3">
    <source>
        <dbReference type="ARBA" id="ARBA00022553"/>
    </source>
</evidence>
<keyword evidence="13" id="KW-1185">Reference proteome</keyword>
<evidence type="ECO:0000313" key="12">
    <source>
        <dbReference type="EMBL" id="MFC6893266.1"/>
    </source>
</evidence>
<dbReference type="InterPro" id="IPR000700">
    <property type="entry name" value="PAS-assoc_C"/>
</dbReference>
<dbReference type="SUPFAM" id="SSF55781">
    <property type="entry name" value="GAF domain-like"/>
    <property type="match status" value="1"/>
</dbReference>
<feature type="domain" description="PAS" evidence="10">
    <location>
        <begin position="147"/>
        <end position="225"/>
    </location>
</feature>
<accession>A0ABD5UV67</accession>
<protein>
    <recommendedName>
        <fullName evidence="2">histidine kinase</fullName>
        <ecNumber evidence="2">2.7.13.3</ecNumber>
    </recommendedName>
</protein>
<dbReference type="InterPro" id="IPR003594">
    <property type="entry name" value="HATPase_dom"/>
</dbReference>
<dbReference type="InterPro" id="IPR013767">
    <property type="entry name" value="PAS_fold"/>
</dbReference>
<dbReference type="EC" id="2.7.13.3" evidence="2"/>
<dbReference type="NCBIfam" id="TIGR00229">
    <property type="entry name" value="sensory_box"/>
    <property type="match status" value="2"/>
</dbReference>
<dbReference type="Pfam" id="PF08448">
    <property type="entry name" value="PAS_4"/>
    <property type="match status" value="1"/>
</dbReference>
<dbReference type="Pfam" id="PF00989">
    <property type="entry name" value="PAS"/>
    <property type="match status" value="1"/>
</dbReference>
<dbReference type="InterPro" id="IPR000014">
    <property type="entry name" value="PAS"/>
</dbReference>
<feature type="region of interest" description="Disordered" evidence="8">
    <location>
        <begin position="568"/>
        <end position="596"/>
    </location>
</feature>
<keyword evidence="5" id="KW-0418">Kinase</keyword>
<comment type="caution">
    <text evidence="12">The sequence shown here is derived from an EMBL/GenBank/DDBJ whole genome shotgun (WGS) entry which is preliminary data.</text>
</comment>
<dbReference type="PROSITE" id="PS50112">
    <property type="entry name" value="PAS"/>
    <property type="match status" value="2"/>
</dbReference>
<evidence type="ECO:0000256" key="7">
    <source>
        <dbReference type="SAM" id="Coils"/>
    </source>
</evidence>
<dbReference type="SMART" id="SM00387">
    <property type="entry name" value="HATPase_c"/>
    <property type="match status" value="1"/>
</dbReference>
<dbReference type="InterPro" id="IPR003661">
    <property type="entry name" value="HisK_dim/P_dom"/>
</dbReference>
<keyword evidence="4" id="KW-0808">Transferase</keyword>
<dbReference type="InterPro" id="IPR036890">
    <property type="entry name" value="HATPase_C_sf"/>
</dbReference>
<dbReference type="Pfam" id="PF00512">
    <property type="entry name" value="HisKA"/>
    <property type="match status" value="1"/>
</dbReference>
<feature type="domain" description="Histidine kinase" evidence="9">
    <location>
        <begin position="457"/>
        <end position="669"/>
    </location>
</feature>
<dbReference type="PROSITE" id="PS50109">
    <property type="entry name" value="HIS_KIN"/>
    <property type="match status" value="1"/>
</dbReference>
<feature type="region of interest" description="Disordered" evidence="8">
    <location>
        <begin position="1"/>
        <end position="23"/>
    </location>
</feature>
<dbReference type="SMART" id="SM00091">
    <property type="entry name" value="PAS"/>
    <property type="match status" value="2"/>
</dbReference>
<dbReference type="InterPro" id="IPR003018">
    <property type="entry name" value="GAF"/>
</dbReference>
<evidence type="ECO:0000256" key="4">
    <source>
        <dbReference type="ARBA" id="ARBA00022679"/>
    </source>
</evidence>
<dbReference type="GO" id="GO:0004673">
    <property type="term" value="F:protein histidine kinase activity"/>
    <property type="evidence" value="ECO:0007669"/>
    <property type="project" value="UniProtKB-EC"/>
</dbReference>
<dbReference type="InterPro" id="IPR036097">
    <property type="entry name" value="HisK_dim/P_sf"/>
</dbReference>
<dbReference type="CDD" id="cd00082">
    <property type="entry name" value="HisKA"/>
    <property type="match status" value="1"/>
</dbReference>
<dbReference type="GO" id="GO:0000160">
    <property type="term" value="P:phosphorelay signal transduction system"/>
    <property type="evidence" value="ECO:0007669"/>
    <property type="project" value="UniProtKB-KW"/>
</dbReference>
<dbReference type="CDD" id="cd00130">
    <property type="entry name" value="PAS"/>
    <property type="match status" value="2"/>
</dbReference>
<dbReference type="InterPro" id="IPR001610">
    <property type="entry name" value="PAC"/>
</dbReference>
<feature type="compositionally biased region" description="Basic and acidic residues" evidence="8">
    <location>
        <begin position="1"/>
        <end position="22"/>
    </location>
</feature>
<dbReference type="SUPFAM" id="SSF55874">
    <property type="entry name" value="ATPase domain of HSP90 chaperone/DNA topoisomerase II/histidine kinase"/>
    <property type="match status" value="1"/>
</dbReference>
<dbReference type="AlphaFoldDB" id="A0ABD5UV67"/>
<evidence type="ECO:0000256" key="6">
    <source>
        <dbReference type="ARBA" id="ARBA00023012"/>
    </source>
</evidence>
<keyword evidence="3" id="KW-0597">Phosphoprotein</keyword>
<dbReference type="InterPro" id="IPR035965">
    <property type="entry name" value="PAS-like_dom_sf"/>
</dbReference>
<dbReference type="CDD" id="cd00075">
    <property type="entry name" value="HATPase"/>
    <property type="match status" value="1"/>
</dbReference>
<reference evidence="12 13" key="1">
    <citation type="journal article" date="2019" name="Int. J. Syst. Evol. Microbiol.">
        <title>The Global Catalogue of Microorganisms (GCM) 10K type strain sequencing project: providing services to taxonomists for standard genome sequencing and annotation.</title>
        <authorList>
            <consortium name="The Broad Institute Genomics Platform"/>
            <consortium name="The Broad Institute Genome Sequencing Center for Infectious Disease"/>
            <person name="Wu L."/>
            <person name="Ma J."/>
        </authorList>
    </citation>
    <scope>NUCLEOTIDE SEQUENCE [LARGE SCALE GENOMIC DNA]</scope>
    <source>
        <strain evidence="12 13">SKJ47</strain>
    </source>
</reference>
<comment type="catalytic activity">
    <reaction evidence="1">
        <text>ATP + protein L-histidine = ADP + protein N-phospho-L-histidine.</text>
        <dbReference type="EC" id="2.7.13.3"/>
    </reaction>
</comment>
<gene>
    <name evidence="12" type="ORF">ACFQE9_11725</name>
</gene>
<dbReference type="InterPro" id="IPR005467">
    <property type="entry name" value="His_kinase_dom"/>
</dbReference>
<dbReference type="InterPro" id="IPR050736">
    <property type="entry name" value="Sensor_HK_Regulatory"/>
</dbReference>
<dbReference type="PROSITE" id="PS50113">
    <property type="entry name" value="PAC"/>
    <property type="match status" value="1"/>
</dbReference>
<dbReference type="InterPro" id="IPR013656">
    <property type="entry name" value="PAS_4"/>
</dbReference>
<dbReference type="PRINTS" id="PR00344">
    <property type="entry name" value="BCTRLSENSOR"/>
</dbReference>